<feature type="region of interest" description="Disordered" evidence="2">
    <location>
        <begin position="824"/>
        <end position="937"/>
    </location>
</feature>
<feature type="compositionally biased region" description="Polar residues" evidence="2">
    <location>
        <begin position="282"/>
        <end position="299"/>
    </location>
</feature>
<feature type="region of interest" description="Disordered" evidence="2">
    <location>
        <begin position="1"/>
        <end position="182"/>
    </location>
</feature>
<evidence type="ECO:0000256" key="2">
    <source>
        <dbReference type="SAM" id="MobiDB-lite"/>
    </source>
</evidence>
<feature type="compositionally biased region" description="Polar residues" evidence="2">
    <location>
        <begin position="369"/>
        <end position="382"/>
    </location>
</feature>
<evidence type="ECO:0000313" key="3">
    <source>
        <dbReference type="EMBL" id="KAF2757036.1"/>
    </source>
</evidence>
<dbReference type="EMBL" id="ML996574">
    <property type="protein sequence ID" value="KAF2757036.1"/>
    <property type="molecule type" value="Genomic_DNA"/>
</dbReference>
<evidence type="ECO:0000256" key="1">
    <source>
        <dbReference type="SAM" id="Coils"/>
    </source>
</evidence>
<dbReference type="Proteomes" id="UP000799437">
    <property type="component" value="Unassembled WGS sequence"/>
</dbReference>
<feature type="compositionally biased region" description="Low complexity" evidence="2">
    <location>
        <begin position="17"/>
        <end position="48"/>
    </location>
</feature>
<keyword evidence="1" id="KW-0175">Coiled coil</keyword>
<proteinExistence type="predicted"/>
<feature type="compositionally biased region" description="Low complexity" evidence="2">
    <location>
        <begin position="165"/>
        <end position="176"/>
    </location>
</feature>
<feature type="compositionally biased region" description="Polar residues" evidence="2">
    <location>
        <begin position="352"/>
        <end position="361"/>
    </location>
</feature>
<dbReference type="RefSeq" id="XP_033599487.1">
    <property type="nucleotide sequence ID" value="XM_033748264.1"/>
</dbReference>
<feature type="compositionally biased region" description="Low complexity" evidence="2">
    <location>
        <begin position="77"/>
        <end position="87"/>
    </location>
</feature>
<feature type="compositionally biased region" description="Pro residues" evidence="2">
    <location>
        <begin position="127"/>
        <end position="141"/>
    </location>
</feature>
<feature type="compositionally biased region" description="Basic and acidic residues" evidence="2">
    <location>
        <begin position="1418"/>
        <end position="1438"/>
    </location>
</feature>
<feature type="compositionally biased region" description="Low complexity" evidence="2">
    <location>
        <begin position="328"/>
        <end position="351"/>
    </location>
</feature>
<feature type="compositionally biased region" description="Polar residues" evidence="2">
    <location>
        <begin position="252"/>
        <end position="263"/>
    </location>
</feature>
<dbReference type="OrthoDB" id="1883964at2759"/>
<feature type="compositionally biased region" description="Polar residues" evidence="2">
    <location>
        <begin position="99"/>
        <end position="122"/>
    </location>
</feature>
<gene>
    <name evidence="3" type="ORF">EJ05DRAFT_511783</name>
</gene>
<keyword evidence="4" id="KW-1185">Reference proteome</keyword>
<feature type="compositionally biased region" description="Low complexity" evidence="2">
    <location>
        <begin position="300"/>
        <end position="313"/>
    </location>
</feature>
<organism evidence="3 4">
    <name type="scientific">Pseudovirgaria hyperparasitica</name>
    <dbReference type="NCBI Taxonomy" id="470096"/>
    <lineage>
        <taxon>Eukaryota</taxon>
        <taxon>Fungi</taxon>
        <taxon>Dikarya</taxon>
        <taxon>Ascomycota</taxon>
        <taxon>Pezizomycotina</taxon>
        <taxon>Dothideomycetes</taxon>
        <taxon>Dothideomycetes incertae sedis</taxon>
        <taxon>Acrospermales</taxon>
        <taxon>Acrospermaceae</taxon>
        <taxon>Pseudovirgaria</taxon>
    </lineage>
</organism>
<feature type="compositionally biased region" description="Basic and acidic residues" evidence="2">
    <location>
        <begin position="973"/>
        <end position="984"/>
    </location>
</feature>
<feature type="compositionally biased region" description="Pro residues" evidence="2">
    <location>
        <begin position="521"/>
        <end position="549"/>
    </location>
</feature>
<sequence length="1438" mass="157944">MNQYGYQTYGSGPPPNQNQNWQQNQSTQWQHTAQDQVQQQHQQQQLPQSGYNPGTYGVMPGAQQNGAPVPQIPPRDSSQQYSQYNQNAPPPPPKLPGVYQSNSQQHTYSAPTQPQNSYGQSNVPYQVPQPPVPQPYYPPPSTTQTPVQYGSTQGSFSAPSPPVPSSSMPGMSESRPAYIPPSLSGQGVASYMPSNTNPLPGVYVPPPPDVPAWTQASQIAPKNKFKYTPPVVHPNYQNSTPDYGTNPAGVHSYQQPGVPSSGQHMPPQNQQQWESQGQPQQYAHTAQGQSEYTNPTPNHTQQNLYQQPTQQTQSWSGPQEPNPQHVYSNQPQSQPQTQNNWQQQSMSQDSNFHTYPQPQNQPDHRPSIPISQDSYSSVSSPHNEPISPLSHRQSMDFGRSNLPIRRADSLGLGRKPVGSSASSIKEEAVPPTAQAHTISPATPAATGASALGFGGPSDWEHFGAGVEEVDDTASFDAKVTQGPPSPKEHISELPSNPSPPPHSASTQEVDHRPGPATEGWPTPPAPAPATLDMPPPGLPTGYDPIPPPEATHSSNASVVSIEQGRSGTPAQQQWDRRSAPSSRPSSIASLRQPWQRPTVPPNKISETTSTSMSNDGGFVSPSQHSNQIHQSLGPSSNENQGASAAQQQHDPHDHSVMHAAHVSPVLEPNNDINSGNKPDEIASRFGIDDGSLTMESKQAPVERQDTPKPGTPPKPRDLIPDLDPWYAGSLERYIEMLRQEAAALAVEDKISIFKGFLAAESQARGIPYYHDLPVGPVIAAISDTADAQLKDEHEGAVIESKPSLDVTRPKVSTTVDDFVLVSTEEQYSPGGRPVMIGRSQDQDTPASDVRENDSSRPPTRESPDDQTKSFVSRENPDPARKGSPSNAYTPYRHNLTTSDSNQSAKLTSSAPVPDDTSPPSTQPTQDMPPPGFKPYTPTEVLTSVSMVASPHLFSPTAEGHRFTSSNSRQEHDLFFNKEPPKPEAKLIPSTSISPATPVDRKPDSPPIDVPKGNPPQSLPTNPEPSHVSTSVPNKQADVHNLKSKLPSRIPSVAPSHPHLAMILDDLPKRFPSNFAFISELTKSFEATAMVLRQKNEKERQQRQEAEEARTNSLFDNNEISYADIGVLEDKFKADEAQHKAQEDQAEYNKYNEAVFNEVYLRLQKEIGELMESWQETISHLEHGLAGKAAIEGGSTEGEPGTTFQAVQTIRALHRALEERHDRVAGAISERDKKYKKTQVQPLYAAGNIKKLKEMERHFDAAEKNASLQHREQRAMRLKELFDIVEYNVQRAVEQNFSYRKEILDALPAESDPEVRKTAKDTLRLLSDSSMDLMQALGEIERELCNAEFDVEVGRTRARPEAVDDAVIKKVETQGAKEVERVEQDVRERLAVLEDAWKEVEKAFEQSEQPSPPTDDGLDDRARAQKRALEEAKRRNGDL</sequence>
<feature type="compositionally biased region" description="Low complexity" evidence="2">
    <location>
        <begin position="579"/>
        <end position="589"/>
    </location>
</feature>
<evidence type="ECO:0000313" key="4">
    <source>
        <dbReference type="Proteomes" id="UP000799437"/>
    </source>
</evidence>
<accession>A0A6A6W505</accession>
<protein>
    <submittedName>
        <fullName evidence="3">Uncharacterized protein</fullName>
    </submittedName>
</protein>
<feature type="region of interest" description="Disordered" evidence="2">
    <location>
        <begin position="973"/>
        <end position="1032"/>
    </location>
</feature>
<feature type="compositionally biased region" description="Polar residues" evidence="2">
    <location>
        <begin position="551"/>
        <end position="573"/>
    </location>
</feature>
<feature type="compositionally biased region" description="Low complexity" evidence="2">
    <location>
        <begin position="907"/>
        <end position="925"/>
    </location>
</feature>
<feature type="compositionally biased region" description="Basic and acidic residues" evidence="2">
    <location>
        <begin position="848"/>
        <end position="867"/>
    </location>
</feature>
<feature type="region of interest" description="Disordered" evidence="2">
    <location>
        <begin position="214"/>
        <end position="722"/>
    </location>
</feature>
<feature type="compositionally biased region" description="Pro residues" evidence="2">
    <location>
        <begin position="1004"/>
        <end position="1017"/>
    </location>
</feature>
<feature type="coiled-coil region" evidence="1">
    <location>
        <begin position="1088"/>
        <end position="1153"/>
    </location>
</feature>
<name>A0A6A6W505_9PEZI</name>
<feature type="compositionally biased region" description="Polar residues" evidence="2">
    <location>
        <begin position="1"/>
        <end position="10"/>
    </location>
</feature>
<feature type="region of interest" description="Disordered" evidence="2">
    <location>
        <begin position="1400"/>
        <end position="1438"/>
    </location>
</feature>
<feature type="compositionally biased region" description="Polar residues" evidence="2">
    <location>
        <begin position="883"/>
        <end position="906"/>
    </location>
</feature>
<dbReference type="GeneID" id="54489318"/>
<feature type="compositionally biased region" description="Low complexity" evidence="2">
    <location>
        <begin position="439"/>
        <end position="451"/>
    </location>
</feature>
<feature type="compositionally biased region" description="Low complexity" evidence="2">
    <location>
        <begin position="266"/>
        <end position="281"/>
    </location>
</feature>
<reference evidence="3" key="1">
    <citation type="journal article" date="2020" name="Stud. Mycol.">
        <title>101 Dothideomycetes genomes: a test case for predicting lifestyles and emergence of pathogens.</title>
        <authorList>
            <person name="Haridas S."/>
            <person name="Albert R."/>
            <person name="Binder M."/>
            <person name="Bloem J."/>
            <person name="Labutti K."/>
            <person name="Salamov A."/>
            <person name="Andreopoulos B."/>
            <person name="Baker S."/>
            <person name="Barry K."/>
            <person name="Bills G."/>
            <person name="Bluhm B."/>
            <person name="Cannon C."/>
            <person name="Castanera R."/>
            <person name="Culley D."/>
            <person name="Daum C."/>
            <person name="Ezra D."/>
            <person name="Gonzalez J."/>
            <person name="Henrissat B."/>
            <person name="Kuo A."/>
            <person name="Liang C."/>
            <person name="Lipzen A."/>
            <person name="Lutzoni F."/>
            <person name="Magnuson J."/>
            <person name="Mondo S."/>
            <person name="Nolan M."/>
            <person name="Ohm R."/>
            <person name="Pangilinan J."/>
            <person name="Park H.-J."/>
            <person name="Ramirez L."/>
            <person name="Alfaro M."/>
            <person name="Sun H."/>
            <person name="Tritt A."/>
            <person name="Yoshinaga Y."/>
            <person name="Zwiers L.-H."/>
            <person name="Turgeon B."/>
            <person name="Goodwin S."/>
            <person name="Spatafora J."/>
            <person name="Crous P."/>
            <person name="Grigoriev I."/>
        </authorList>
    </citation>
    <scope>NUCLEOTIDE SEQUENCE</scope>
    <source>
        <strain evidence="3">CBS 121739</strain>
    </source>
</reference>
<feature type="compositionally biased region" description="Polar residues" evidence="2">
    <location>
        <begin position="604"/>
        <end position="648"/>
    </location>
</feature>